<evidence type="ECO:0000256" key="4">
    <source>
        <dbReference type="ARBA" id="ARBA00015561"/>
    </source>
</evidence>
<keyword evidence="8 14" id="KW-0256">Endoplasmic reticulum</keyword>
<dbReference type="PANTHER" id="PTHR12646:SF0">
    <property type="entry name" value="DOL-P-MAN:MAN(5)GLCNAC(2)-PP-DOL ALPHA-1,3-MANNOSYLTRANSFERASE"/>
    <property type="match status" value="1"/>
</dbReference>
<sequence>MAPPTKPPKASPPSNSSPPLYVQVAQFVFDVLTGRSALSTLVPFALFALDALLCVGVIWKVPYTEIDWVAYMEQIGQFVAGERDYTQIAGGTGPLVYPAAHVWVYTALYYVTDEGQNILLAQQIFAGIYLVALALAMGCYWAAKTPPYVLPLLILSKRLHSIYMLRCFNDGIAALCLWAALFFFQRRYWSLGLLAYAWGLGTKMSLLLSLPAVGIVLLYGRGFRGALRLAIILLQVQFAIAIPFLLENPKGYLGRAFELSRQFFFKWTVNWRFVGEEIFLSKPFALCLLGIHAALLVLFATTRWLRPAGVMSVSSLVSFITSFVGFSSPFSEAEETQLSARAASPRFILTTVLTANLVGLLTARSLHYQFYAYLAWTTPYLLWRSGAHPVVQYGLWLAQEWAWNVFPSTPASSGVVVAVMAVTVGLVWWGATEEYPVVVSTEEEKKKA</sequence>
<evidence type="ECO:0000256" key="13">
    <source>
        <dbReference type="ARBA" id="ARBA00093457"/>
    </source>
</evidence>
<feature type="transmembrane region" description="Helical" evidence="14">
    <location>
        <begin position="41"/>
        <end position="59"/>
    </location>
</feature>
<evidence type="ECO:0000256" key="8">
    <source>
        <dbReference type="ARBA" id="ARBA00022824"/>
    </source>
</evidence>
<dbReference type="EC" id="2.4.1.258" evidence="3 14"/>
<gene>
    <name evidence="15" type="primary">ALG3</name>
    <name evidence="15" type="ORF">Sste5346_001435</name>
</gene>
<evidence type="ECO:0000256" key="6">
    <source>
        <dbReference type="ARBA" id="ARBA00022679"/>
    </source>
</evidence>
<evidence type="ECO:0000256" key="5">
    <source>
        <dbReference type="ARBA" id="ARBA00022676"/>
    </source>
</evidence>
<comment type="catalytic activity">
    <reaction evidence="12 14">
        <text>an alpha-D-Man-(1-&gt;2)-alpha-D-Man-(1-&gt;2)-alpha-D-Man-(1-&gt;3)-[alpha-D-Man-(1-&gt;6)]-beta-D-Man-(1-&gt;4)-beta-D-GlcNAc-(1-&gt;4)-alpha-D-GlcNAc-diphospho-di-trans,poly-cis-dolichol + a di-trans,poly-cis-dolichyl beta-D-mannosyl phosphate = an alpha-D-Man-(1-&gt;2)-alpha-D-Man-(1-&gt;2)-alpha-D-Man-(1-&gt;3)-[alpha-D-Man-(1-&gt;3)-alpha-D-Man-(1-&gt;6)]-beta-D-Man-(1-&gt;4)-beta-D-GlcNAc-(1-&gt;4)-alpha-D-GlcNAc-diphospho-di-trans,poly-cis-dolichol + a di-trans,poly-cis-dolichyl phosphate + H(+)</text>
        <dbReference type="Rhea" id="RHEA:29527"/>
        <dbReference type="Rhea" id="RHEA-COMP:19498"/>
        <dbReference type="Rhea" id="RHEA-COMP:19501"/>
        <dbReference type="Rhea" id="RHEA-COMP:19516"/>
        <dbReference type="Rhea" id="RHEA-COMP:19517"/>
        <dbReference type="ChEBI" id="CHEBI:15378"/>
        <dbReference type="ChEBI" id="CHEBI:57683"/>
        <dbReference type="ChEBI" id="CHEBI:58211"/>
        <dbReference type="ChEBI" id="CHEBI:132515"/>
        <dbReference type="ChEBI" id="CHEBI:132516"/>
        <dbReference type="EC" id="2.4.1.258"/>
    </reaction>
    <physiologicalReaction direction="left-to-right" evidence="12 14">
        <dbReference type="Rhea" id="RHEA:29528"/>
    </physiologicalReaction>
</comment>
<dbReference type="Proteomes" id="UP001583186">
    <property type="component" value="Unassembled WGS sequence"/>
</dbReference>
<keyword evidence="16" id="KW-1185">Reference proteome</keyword>
<feature type="transmembrane region" description="Helical" evidence="14">
    <location>
        <begin position="196"/>
        <end position="219"/>
    </location>
</feature>
<feature type="transmembrane region" description="Helical" evidence="14">
    <location>
        <begin position="411"/>
        <end position="431"/>
    </location>
</feature>
<dbReference type="PANTHER" id="PTHR12646">
    <property type="entry name" value="NOT56 - RELATED"/>
    <property type="match status" value="1"/>
</dbReference>
<proteinExistence type="inferred from homology"/>
<evidence type="ECO:0000256" key="14">
    <source>
        <dbReference type="RuleBase" id="RU364047"/>
    </source>
</evidence>
<feature type="transmembrane region" description="Helical" evidence="14">
    <location>
        <begin position="370"/>
        <end position="391"/>
    </location>
</feature>
<evidence type="ECO:0000313" key="15">
    <source>
        <dbReference type="EMBL" id="KAL1902454.1"/>
    </source>
</evidence>
<comment type="function">
    <text evidence="11 14">Dol-P-Man:Man(5)GlcNAc(2)-PP-Dol alpha-1,3-mannosyltransferase that operates in the biosynthetic pathway of dolichol-linked oligosaccharides, the glycan precursors employed in protein asparagine (N)-glycosylation. The assembly of dolichol-linked oligosaccharides begins on the cytosolic side of the endoplasmic reticulum membrane and finishes in its lumen. The sequential addition of sugars to dolichol pyrophosphate produces dolichol-linked oligosaccharides containing fourteen sugars, including two GlcNAcs, nine mannoses and three glucoses. Once assembled, the oligosaccharide is transferred from the lipid to nascent proteins by oligosaccharyltransferases. In the lumen of the endoplasmic reticulum, adds the first dolichyl beta-D-mannosyl phosphate derived mannose in an alpha-1,3 linkage to Man(5)GlcNAc(2)-PP-dolichol to produce Man(6)GlcNAc(2)-PP-dolichol.</text>
</comment>
<feature type="transmembrane region" description="Helical" evidence="14">
    <location>
        <begin position="308"/>
        <end position="326"/>
    </location>
</feature>
<evidence type="ECO:0000256" key="10">
    <source>
        <dbReference type="ARBA" id="ARBA00023136"/>
    </source>
</evidence>
<keyword evidence="7 14" id="KW-0812">Transmembrane</keyword>
<keyword evidence="6 14" id="KW-0808">Transferase</keyword>
<evidence type="ECO:0000256" key="3">
    <source>
        <dbReference type="ARBA" id="ARBA00011964"/>
    </source>
</evidence>
<comment type="pathway">
    <text evidence="2 14">Protein modification; protein glycosylation.</text>
</comment>
<dbReference type="Pfam" id="PF05208">
    <property type="entry name" value="ALG3"/>
    <property type="match status" value="1"/>
</dbReference>
<evidence type="ECO:0000256" key="1">
    <source>
        <dbReference type="ARBA" id="ARBA00004477"/>
    </source>
</evidence>
<keyword evidence="5 14" id="KW-0328">Glycosyltransferase</keyword>
<organism evidence="15 16">
    <name type="scientific">Sporothrix stenoceras</name>
    <dbReference type="NCBI Taxonomy" id="5173"/>
    <lineage>
        <taxon>Eukaryota</taxon>
        <taxon>Fungi</taxon>
        <taxon>Dikarya</taxon>
        <taxon>Ascomycota</taxon>
        <taxon>Pezizomycotina</taxon>
        <taxon>Sordariomycetes</taxon>
        <taxon>Sordariomycetidae</taxon>
        <taxon>Ophiostomatales</taxon>
        <taxon>Ophiostomataceae</taxon>
        <taxon>Sporothrix</taxon>
    </lineage>
</organism>
<feature type="transmembrane region" description="Helical" evidence="14">
    <location>
        <begin position="163"/>
        <end position="184"/>
    </location>
</feature>
<reference evidence="15 16" key="1">
    <citation type="journal article" date="2024" name="IMA Fungus">
        <title>IMA Genome - F19 : A genome assembly and annotation guide to empower mycologists, including annotated draft genome sequences of Ceratocystis pirilliformis, Diaporthe australafricana, Fusarium ophioides, Paecilomyces lecythidis, and Sporothrix stenoceras.</title>
        <authorList>
            <person name="Aylward J."/>
            <person name="Wilson A.M."/>
            <person name="Visagie C.M."/>
            <person name="Spraker J."/>
            <person name="Barnes I."/>
            <person name="Buitendag C."/>
            <person name="Ceriani C."/>
            <person name="Del Mar Angel L."/>
            <person name="du Plessis D."/>
            <person name="Fuchs T."/>
            <person name="Gasser K."/>
            <person name="Kramer D."/>
            <person name="Li W."/>
            <person name="Munsamy K."/>
            <person name="Piso A."/>
            <person name="Price J.L."/>
            <person name="Sonnekus B."/>
            <person name="Thomas C."/>
            <person name="van der Nest A."/>
            <person name="van Dijk A."/>
            <person name="van Heerden A."/>
            <person name="van Vuuren N."/>
            <person name="Yilmaz N."/>
            <person name="Duong T.A."/>
            <person name="van der Merwe N.A."/>
            <person name="Wingfield M.J."/>
            <person name="Wingfield B.D."/>
        </authorList>
    </citation>
    <scope>NUCLEOTIDE SEQUENCE [LARGE SCALE GENOMIC DNA]</scope>
    <source>
        <strain evidence="15 16">CMW 5346</strain>
    </source>
</reference>
<evidence type="ECO:0000256" key="7">
    <source>
        <dbReference type="ARBA" id="ARBA00022692"/>
    </source>
</evidence>
<evidence type="ECO:0000256" key="11">
    <source>
        <dbReference type="ARBA" id="ARBA00044743"/>
    </source>
</evidence>
<evidence type="ECO:0000256" key="12">
    <source>
        <dbReference type="ARBA" id="ARBA00049506"/>
    </source>
</evidence>
<comment type="caution">
    <text evidence="15">The sequence shown here is derived from an EMBL/GenBank/DDBJ whole genome shotgun (WGS) entry which is preliminary data.</text>
</comment>
<comment type="similarity">
    <text evidence="13">Belongs to the glycosyltransferase ALG3 family.</text>
</comment>
<evidence type="ECO:0000313" key="16">
    <source>
        <dbReference type="Proteomes" id="UP001583186"/>
    </source>
</evidence>
<accession>A0ABR3ZPP8</accession>
<feature type="transmembrane region" description="Helical" evidence="14">
    <location>
        <begin position="283"/>
        <end position="301"/>
    </location>
</feature>
<comment type="subcellular location">
    <subcellularLocation>
        <location evidence="1 14">Endoplasmic reticulum membrane</location>
        <topology evidence="1 14">Multi-pass membrane protein</topology>
    </subcellularLocation>
</comment>
<feature type="transmembrane region" description="Helical" evidence="14">
    <location>
        <begin position="346"/>
        <end position="363"/>
    </location>
</feature>
<dbReference type="GO" id="GO:0052925">
    <property type="term" value="F:dol-P-Man:Man(5)GlcNAc(2)-PP-Dol alpha-1,3-mannosyltransferase activity"/>
    <property type="evidence" value="ECO:0007669"/>
    <property type="project" value="UniProtKB-EC"/>
</dbReference>
<name>A0ABR3ZPP8_9PEZI</name>
<dbReference type="EMBL" id="JAWCUI010000005">
    <property type="protein sequence ID" value="KAL1902454.1"/>
    <property type="molecule type" value="Genomic_DNA"/>
</dbReference>
<evidence type="ECO:0000256" key="9">
    <source>
        <dbReference type="ARBA" id="ARBA00022989"/>
    </source>
</evidence>
<dbReference type="InterPro" id="IPR007873">
    <property type="entry name" value="Glycosyltransferase_ALG3"/>
</dbReference>
<evidence type="ECO:0000256" key="2">
    <source>
        <dbReference type="ARBA" id="ARBA00004922"/>
    </source>
</evidence>
<protein>
    <recommendedName>
        <fullName evidence="4 14">Dol-P-Man:Man(5)GlcNAc(2)-PP-Dol alpha-1,3-mannosyltransferase</fullName>
        <ecNumber evidence="3 14">2.4.1.258</ecNumber>
    </recommendedName>
    <alternativeName>
        <fullName evidence="14">Dol-P-Man-dependent alpha(1-3)-mannosyltransferase</fullName>
    </alternativeName>
</protein>
<feature type="transmembrane region" description="Helical" evidence="14">
    <location>
        <begin position="124"/>
        <end position="143"/>
    </location>
</feature>
<keyword evidence="10 14" id="KW-0472">Membrane</keyword>
<feature type="transmembrane region" description="Helical" evidence="14">
    <location>
        <begin position="226"/>
        <end position="246"/>
    </location>
</feature>
<keyword evidence="9 14" id="KW-1133">Transmembrane helix</keyword>